<name>A0A9W9ZKJ6_9CNID</name>
<keyword evidence="2" id="KW-1185">Reference proteome</keyword>
<accession>A0A9W9ZKJ6</accession>
<proteinExistence type="predicted"/>
<dbReference type="AlphaFoldDB" id="A0A9W9ZKJ6"/>
<organism evidence="1 2">
    <name type="scientific">Desmophyllum pertusum</name>
    <dbReference type="NCBI Taxonomy" id="174260"/>
    <lineage>
        <taxon>Eukaryota</taxon>
        <taxon>Metazoa</taxon>
        <taxon>Cnidaria</taxon>
        <taxon>Anthozoa</taxon>
        <taxon>Hexacorallia</taxon>
        <taxon>Scleractinia</taxon>
        <taxon>Caryophylliina</taxon>
        <taxon>Caryophylliidae</taxon>
        <taxon>Desmophyllum</taxon>
    </lineage>
</organism>
<dbReference type="EMBL" id="MU825904">
    <property type="protein sequence ID" value="KAJ7383226.1"/>
    <property type="molecule type" value="Genomic_DNA"/>
</dbReference>
<sequence length="114" mass="12725">MPVSTYNAAVTSHVDPNIPVLRKDVQSKLTTDGSSRNSVNPFCKAAKGSEYAQHRPLPFVPVSTVPFVPVNTVLSGSQMAQYTNQAHYHNSETLPSYRRTRILEQNSVNKWFGY</sequence>
<evidence type="ECO:0000313" key="2">
    <source>
        <dbReference type="Proteomes" id="UP001163046"/>
    </source>
</evidence>
<gene>
    <name evidence="1" type="ORF">OS493_030029</name>
</gene>
<dbReference type="Proteomes" id="UP001163046">
    <property type="component" value="Unassembled WGS sequence"/>
</dbReference>
<protein>
    <submittedName>
        <fullName evidence="1">Uncharacterized protein</fullName>
    </submittedName>
</protein>
<evidence type="ECO:0000313" key="1">
    <source>
        <dbReference type="EMBL" id="KAJ7383226.1"/>
    </source>
</evidence>
<comment type="caution">
    <text evidence="1">The sequence shown here is derived from an EMBL/GenBank/DDBJ whole genome shotgun (WGS) entry which is preliminary data.</text>
</comment>
<reference evidence="1" key="1">
    <citation type="submission" date="2023-01" db="EMBL/GenBank/DDBJ databases">
        <title>Genome assembly of the deep-sea coral Lophelia pertusa.</title>
        <authorList>
            <person name="Herrera S."/>
            <person name="Cordes E."/>
        </authorList>
    </citation>
    <scope>NUCLEOTIDE SEQUENCE</scope>
    <source>
        <strain evidence="1">USNM1676648</strain>
        <tissue evidence="1">Polyp</tissue>
    </source>
</reference>